<sequence>MIIQKILEYTEHETKEIYRLIIDKFDEGWELTRQEMERLVDLIERSLENDKRPTFKASGTLLLSGDNVKINRELFSSLTGESVIDPYLKQDEDHSEDCPDMEPEVICENGACSLVIEEEPPPVISKSMGAGLIEKEPEVESYENLTKSEEKSKERKKPGRKTNRDYSKYIGMFVAGNTKNEIIQDMVADWGITEGSANSYYFSKVKPEGELKQAEAKDRTNEKEKKKLADHLEKKIQVIPPATFEKPKDGKFFSDKDRERIQKQVGIK</sequence>
<comment type="caution">
    <text evidence="2">The sequence shown here is derived from an EMBL/GenBank/DDBJ whole genome shotgun (WGS) entry which is preliminary data.</text>
</comment>
<evidence type="ECO:0000256" key="1">
    <source>
        <dbReference type="SAM" id="MobiDB-lite"/>
    </source>
</evidence>
<feature type="compositionally biased region" description="Basic and acidic residues" evidence="1">
    <location>
        <begin position="245"/>
        <end position="262"/>
    </location>
</feature>
<dbReference type="RefSeq" id="WP_207598873.1">
    <property type="nucleotide sequence ID" value="NZ_JAFNJU010000003.1"/>
</dbReference>
<evidence type="ECO:0000313" key="3">
    <source>
        <dbReference type="Proteomes" id="UP000664218"/>
    </source>
</evidence>
<protein>
    <submittedName>
        <fullName evidence="2">Uncharacterized protein</fullName>
    </submittedName>
</protein>
<keyword evidence="3" id="KW-1185">Reference proteome</keyword>
<feature type="region of interest" description="Disordered" evidence="1">
    <location>
        <begin position="210"/>
        <end position="229"/>
    </location>
</feature>
<evidence type="ECO:0000313" key="2">
    <source>
        <dbReference type="EMBL" id="MBO1264357.1"/>
    </source>
</evidence>
<accession>A0A939KFD8</accession>
<gene>
    <name evidence="2" type="ORF">J3A84_04790</name>
</gene>
<proteinExistence type="predicted"/>
<feature type="region of interest" description="Disordered" evidence="1">
    <location>
        <begin position="135"/>
        <end position="163"/>
    </location>
</feature>
<dbReference type="Proteomes" id="UP000664218">
    <property type="component" value="Unassembled WGS sequence"/>
</dbReference>
<feature type="region of interest" description="Disordered" evidence="1">
    <location>
        <begin position="245"/>
        <end position="268"/>
    </location>
</feature>
<dbReference type="AlphaFoldDB" id="A0A939KFD8"/>
<organism evidence="2 3">
    <name type="scientific">Proteiniclasticum aestuarii</name>
    <dbReference type="NCBI Taxonomy" id="2817862"/>
    <lineage>
        <taxon>Bacteria</taxon>
        <taxon>Bacillati</taxon>
        <taxon>Bacillota</taxon>
        <taxon>Clostridia</taxon>
        <taxon>Eubacteriales</taxon>
        <taxon>Clostridiaceae</taxon>
        <taxon>Proteiniclasticum</taxon>
    </lineage>
</organism>
<reference evidence="2" key="1">
    <citation type="submission" date="2021-03" db="EMBL/GenBank/DDBJ databases">
        <title>Proteiniclasticum marinus sp. nov., isolated from tidal flat sediment.</title>
        <authorList>
            <person name="Namirimu T."/>
            <person name="Yang J.-A."/>
            <person name="Yang S.-H."/>
            <person name="Kim Y.-J."/>
            <person name="Kwon K.K."/>
        </authorList>
    </citation>
    <scope>NUCLEOTIDE SEQUENCE</scope>
    <source>
        <strain evidence="2">SCR006</strain>
    </source>
</reference>
<dbReference type="EMBL" id="JAFNJU010000003">
    <property type="protein sequence ID" value="MBO1264357.1"/>
    <property type="molecule type" value="Genomic_DNA"/>
</dbReference>
<name>A0A939KFD8_9CLOT</name>